<name>A0AAW1RZZ1_9CHLO</name>
<sequence length="375" mass="41204">MDLRKPLYDIEREAKPSLVCVTGGTGYIAGAIVRRLLASGHSVRITCRDPGNEARLRYLRSLPGADRRLEVYKADLEHVGSFDTPVTGCDYVIHTASPVIMRPPKGKEVELVIRPAVAGVENVLASVAKSGSVRRVVMTSSVAAVVGDHWERGRHHVFTEADWNLTAAETHLPYHRSKLLAEKRAYELCAEQDQWTLITIQPPVVQGPPPGNVKCEVVGFMRKLLNGGYYPWAPPSGAGYVDIDDVAAAHTLAMVTPSAQGRYIVSARSMTLGHYVDLLRPEYSKYKLPFLPLPLWVIWLNSLLFGGPVDLALLRAVHGKVPHFDCSKAKRELGLTFMDTRRTAQDMAAALLELGLVRRLPGAPVGSFYLALAKL</sequence>
<dbReference type="Proteomes" id="UP001445335">
    <property type="component" value="Unassembled WGS sequence"/>
</dbReference>
<dbReference type="InterPro" id="IPR050425">
    <property type="entry name" value="NAD(P)_dehydrat-like"/>
</dbReference>
<evidence type="ECO:0000256" key="1">
    <source>
        <dbReference type="ARBA" id="ARBA00023002"/>
    </source>
</evidence>
<dbReference type="PANTHER" id="PTHR10366:SF852">
    <property type="entry name" value="CINNAMOYL-COA REDUCTASE CAD2"/>
    <property type="match status" value="1"/>
</dbReference>
<evidence type="ECO:0000313" key="4">
    <source>
        <dbReference type="Proteomes" id="UP001445335"/>
    </source>
</evidence>
<dbReference type="Pfam" id="PF01370">
    <property type="entry name" value="Epimerase"/>
    <property type="match status" value="1"/>
</dbReference>
<dbReference type="Gene3D" id="3.40.50.720">
    <property type="entry name" value="NAD(P)-binding Rossmann-like Domain"/>
    <property type="match status" value="1"/>
</dbReference>
<dbReference type="GO" id="GO:0016616">
    <property type="term" value="F:oxidoreductase activity, acting on the CH-OH group of donors, NAD or NADP as acceptor"/>
    <property type="evidence" value="ECO:0007669"/>
    <property type="project" value="TreeGrafter"/>
</dbReference>
<dbReference type="EMBL" id="JALJOU010000017">
    <property type="protein sequence ID" value="KAK9839285.1"/>
    <property type="molecule type" value="Genomic_DNA"/>
</dbReference>
<evidence type="ECO:0000259" key="2">
    <source>
        <dbReference type="Pfam" id="PF01370"/>
    </source>
</evidence>
<dbReference type="SUPFAM" id="SSF51735">
    <property type="entry name" value="NAD(P)-binding Rossmann-fold domains"/>
    <property type="match status" value="1"/>
</dbReference>
<keyword evidence="4" id="KW-1185">Reference proteome</keyword>
<comment type="caution">
    <text evidence="3">The sequence shown here is derived from an EMBL/GenBank/DDBJ whole genome shotgun (WGS) entry which is preliminary data.</text>
</comment>
<dbReference type="AlphaFoldDB" id="A0AAW1RZZ1"/>
<keyword evidence="1" id="KW-0560">Oxidoreductase</keyword>
<dbReference type="InterPro" id="IPR001509">
    <property type="entry name" value="Epimerase_deHydtase"/>
</dbReference>
<dbReference type="FunFam" id="3.40.50.720:FF:000336">
    <property type="entry name" value="Aldehyde reductase"/>
    <property type="match status" value="1"/>
</dbReference>
<gene>
    <name evidence="3" type="ORF">WJX81_005644</name>
</gene>
<accession>A0AAW1RZZ1</accession>
<dbReference type="PANTHER" id="PTHR10366">
    <property type="entry name" value="NAD DEPENDENT EPIMERASE/DEHYDRATASE"/>
    <property type="match status" value="1"/>
</dbReference>
<dbReference type="InterPro" id="IPR036291">
    <property type="entry name" value="NAD(P)-bd_dom_sf"/>
</dbReference>
<protein>
    <recommendedName>
        <fullName evidence="2">NAD-dependent epimerase/dehydratase domain-containing protein</fullName>
    </recommendedName>
</protein>
<feature type="domain" description="NAD-dependent epimerase/dehydratase" evidence="2">
    <location>
        <begin position="19"/>
        <end position="260"/>
    </location>
</feature>
<proteinExistence type="predicted"/>
<reference evidence="3 4" key="1">
    <citation type="journal article" date="2024" name="Nat. Commun.">
        <title>Phylogenomics reveals the evolutionary origins of lichenization in chlorophyte algae.</title>
        <authorList>
            <person name="Puginier C."/>
            <person name="Libourel C."/>
            <person name="Otte J."/>
            <person name="Skaloud P."/>
            <person name="Haon M."/>
            <person name="Grisel S."/>
            <person name="Petersen M."/>
            <person name="Berrin J.G."/>
            <person name="Delaux P.M."/>
            <person name="Dal Grande F."/>
            <person name="Keller J."/>
        </authorList>
    </citation>
    <scope>NUCLEOTIDE SEQUENCE [LARGE SCALE GENOMIC DNA]</scope>
    <source>
        <strain evidence="3 4">SAG 245.80</strain>
    </source>
</reference>
<evidence type="ECO:0000313" key="3">
    <source>
        <dbReference type="EMBL" id="KAK9839285.1"/>
    </source>
</evidence>
<organism evidence="3 4">
    <name type="scientific">Elliptochloris bilobata</name>
    <dbReference type="NCBI Taxonomy" id="381761"/>
    <lineage>
        <taxon>Eukaryota</taxon>
        <taxon>Viridiplantae</taxon>
        <taxon>Chlorophyta</taxon>
        <taxon>core chlorophytes</taxon>
        <taxon>Trebouxiophyceae</taxon>
        <taxon>Trebouxiophyceae incertae sedis</taxon>
        <taxon>Elliptochloris clade</taxon>
        <taxon>Elliptochloris</taxon>
    </lineage>
</organism>